<dbReference type="InterPro" id="IPR009081">
    <property type="entry name" value="PP-bd_ACP"/>
</dbReference>
<accession>A0A7Y9XJ48</accession>
<feature type="domain" description="Carrier" evidence="1">
    <location>
        <begin position="2"/>
        <end position="80"/>
    </location>
</feature>
<dbReference type="Pfam" id="PF00550">
    <property type="entry name" value="PP-binding"/>
    <property type="match status" value="1"/>
</dbReference>
<evidence type="ECO:0000313" key="2">
    <source>
        <dbReference type="EMBL" id="NYH55677.1"/>
    </source>
</evidence>
<dbReference type="RefSeq" id="WP_179811662.1">
    <property type="nucleotide sequence ID" value="NZ_JACCHL010000001.1"/>
</dbReference>
<dbReference type="Gene3D" id="1.10.1200.10">
    <property type="entry name" value="ACP-like"/>
    <property type="match status" value="1"/>
</dbReference>
<name>A0A7Y9XJ48_9ACTN</name>
<organism evidence="2 3">
    <name type="scientific">Nocardiopsis sinuspersici</name>
    <dbReference type="NCBI Taxonomy" id="501010"/>
    <lineage>
        <taxon>Bacteria</taxon>
        <taxon>Bacillati</taxon>
        <taxon>Actinomycetota</taxon>
        <taxon>Actinomycetes</taxon>
        <taxon>Streptosporangiales</taxon>
        <taxon>Nocardiopsidaceae</taxon>
        <taxon>Nocardiopsis</taxon>
    </lineage>
</organism>
<dbReference type="PROSITE" id="PS50075">
    <property type="entry name" value="CARRIER"/>
    <property type="match status" value="1"/>
</dbReference>
<reference evidence="2 3" key="1">
    <citation type="submission" date="2020-07" db="EMBL/GenBank/DDBJ databases">
        <title>Sequencing the genomes of 1000 actinobacteria strains.</title>
        <authorList>
            <person name="Klenk H.-P."/>
        </authorList>
    </citation>
    <scope>NUCLEOTIDE SEQUENCE [LARGE SCALE GENOMIC DNA]</scope>
    <source>
        <strain evidence="2 3">DSM 45278</strain>
    </source>
</reference>
<gene>
    <name evidence="2" type="ORF">HNR06_005266</name>
</gene>
<sequence length="87" mass="9946">MQHAETIREFVVREFLPDVSAGELDMDRDLLESGIVDSLGLLKVIAWLEERYDVVAEDEDLTPERFRSVASIAEFLEQANRHPSEAE</sequence>
<dbReference type="SUPFAM" id="SSF47336">
    <property type="entry name" value="ACP-like"/>
    <property type="match status" value="1"/>
</dbReference>
<evidence type="ECO:0000259" key="1">
    <source>
        <dbReference type="PROSITE" id="PS50075"/>
    </source>
</evidence>
<protein>
    <submittedName>
        <fullName evidence="2">Acyl carrier protein</fullName>
    </submittedName>
</protein>
<dbReference type="AlphaFoldDB" id="A0A7Y9XJ48"/>
<dbReference type="Proteomes" id="UP000584931">
    <property type="component" value="Unassembled WGS sequence"/>
</dbReference>
<proteinExistence type="predicted"/>
<comment type="caution">
    <text evidence="2">The sequence shown here is derived from an EMBL/GenBank/DDBJ whole genome shotgun (WGS) entry which is preliminary data.</text>
</comment>
<dbReference type="EMBL" id="JACCHL010000001">
    <property type="protein sequence ID" value="NYH55677.1"/>
    <property type="molecule type" value="Genomic_DNA"/>
</dbReference>
<evidence type="ECO:0000313" key="3">
    <source>
        <dbReference type="Proteomes" id="UP000584931"/>
    </source>
</evidence>
<dbReference type="InterPro" id="IPR036736">
    <property type="entry name" value="ACP-like_sf"/>
</dbReference>